<keyword evidence="7" id="KW-0812">Transmembrane</keyword>
<evidence type="ECO:0000256" key="3">
    <source>
        <dbReference type="ARBA" id="ARBA00011035"/>
    </source>
</evidence>
<protein>
    <recommendedName>
        <fullName evidence="5">Signal peptidase complex catalytic subunit SEC11</fullName>
        <ecNumber evidence="4">3.4.21.89</ecNumber>
    </recommendedName>
    <alternativeName>
        <fullName evidence="6">Signal peptidase complex catalytic subunit sec11</fullName>
    </alternativeName>
</protein>
<dbReference type="OrthoDB" id="10257561at2759"/>
<organism evidence="13 14">
    <name type="scientific">Penicillium nalgiovense</name>
    <dbReference type="NCBI Taxonomy" id="60175"/>
    <lineage>
        <taxon>Eukaryota</taxon>
        <taxon>Fungi</taxon>
        <taxon>Dikarya</taxon>
        <taxon>Ascomycota</taxon>
        <taxon>Pezizomycotina</taxon>
        <taxon>Eurotiomycetes</taxon>
        <taxon>Eurotiomycetidae</taxon>
        <taxon>Eurotiales</taxon>
        <taxon>Aspergillaceae</taxon>
        <taxon>Penicillium</taxon>
    </lineage>
</organism>
<reference evidence="13" key="1">
    <citation type="submission" date="2021-07" db="EMBL/GenBank/DDBJ databases">
        <authorList>
            <person name="Branca A.L. A."/>
        </authorList>
    </citation>
    <scope>NUCLEOTIDE SEQUENCE</scope>
</reference>
<evidence type="ECO:0000313" key="13">
    <source>
        <dbReference type="EMBL" id="CAG7977951.1"/>
    </source>
</evidence>
<accession>A0A9W4HDN6</accession>
<dbReference type="AlphaFoldDB" id="A0A9W4HDN6"/>
<comment type="function">
    <text evidence="12">Catalytic component of the signal peptidase complex (SPC) which catalyzes the cleavage of N-terminal signal sequences from nascent proteins as they are translocated into the lumen of the endoplasmic reticulum. Specifically cleaves N-terminal signal peptides that contain a hydrophobic alpha-helix (h-region) shorter than 18-20 amino acids.</text>
</comment>
<dbReference type="EMBL" id="CAJVNV010000033">
    <property type="protein sequence ID" value="CAG7977951.1"/>
    <property type="molecule type" value="Genomic_DNA"/>
</dbReference>
<comment type="catalytic activity">
    <reaction evidence="1">
        <text>Cleavage of hydrophobic, N-terminal signal or leader sequences from secreted and periplasmic proteins.</text>
        <dbReference type="EC" id="3.4.21.89"/>
    </reaction>
</comment>
<dbReference type="CDD" id="cd06462">
    <property type="entry name" value="Peptidase_S24_S26"/>
    <property type="match status" value="1"/>
</dbReference>
<keyword evidence="9" id="KW-0735">Signal-anchor</keyword>
<gene>
    <name evidence="13" type="ORF">PNAL_LOCUS1238</name>
</gene>
<dbReference type="InterPro" id="IPR036286">
    <property type="entry name" value="LexA/Signal_pep-like_sf"/>
</dbReference>
<sequence>MDGRAPELWQRASALSLLCASKIHTVMRSTLNGILTVSQIIATCFMAWKALSLWTGTPYPVMIVTTESMVPAFFPGDILFISNHHRNVEVGDLPVSWLPHSAFPMIHRVLRVLYEEKSNPDSTQLILTKGDNNLIDDTLMYPEGQDYLPRSQILGFVRGYIPFIGWFVIGLQDFRWLRELVAMLCRGIGLTH</sequence>
<keyword evidence="8" id="KW-0256">Endoplasmic reticulum</keyword>
<proteinExistence type="inferred from homology"/>
<dbReference type="PANTHER" id="PTHR10806:SF6">
    <property type="entry name" value="SIGNAL PEPTIDASE COMPLEX CATALYTIC SUBUNIT SEC11"/>
    <property type="match status" value="1"/>
</dbReference>
<evidence type="ECO:0000256" key="10">
    <source>
        <dbReference type="ARBA" id="ARBA00022989"/>
    </source>
</evidence>
<evidence type="ECO:0000256" key="5">
    <source>
        <dbReference type="ARBA" id="ARBA00019685"/>
    </source>
</evidence>
<evidence type="ECO:0000256" key="11">
    <source>
        <dbReference type="ARBA" id="ARBA00023136"/>
    </source>
</evidence>
<evidence type="ECO:0000256" key="12">
    <source>
        <dbReference type="ARBA" id="ARBA00045533"/>
    </source>
</evidence>
<evidence type="ECO:0000256" key="7">
    <source>
        <dbReference type="ARBA" id="ARBA00022692"/>
    </source>
</evidence>
<dbReference type="PRINTS" id="PR00728">
    <property type="entry name" value="SIGNALPTASE"/>
</dbReference>
<comment type="subcellular location">
    <subcellularLocation>
        <location evidence="2">Endoplasmic reticulum membrane</location>
        <topology evidence="2">Single-pass type II membrane protein</topology>
    </subcellularLocation>
</comment>
<evidence type="ECO:0000256" key="2">
    <source>
        <dbReference type="ARBA" id="ARBA00004648"/>
    </source>
</evidence>
<dbReference type="SUPFAM" id="SSF51306">
    <property type="entry name" value="LexA/Signal peptidase"/>
    <property type="match status" value="1"/>
</dbReference>
<comment type="similarity">
    <text evidence="3">Belongs to the peptidase S26B family.</text>
</comment>
<evidence type="ECO:0000256" key="1">
    <source>
        <dbReference type="ARBA" id="ARBA00000677"/>
    </source>
</evidence>
<evidence type="ECO:0000313" key="14">
    <source>
        <dbReference type="Proteomes" id="UP001153461"/>
    </source>
</evidence>
<keyword evidence="11" id="KW-0472">Membrane</keyword>
<evidence type="ECO:0000256" key="6">
    <source>
        <dbReference type="ARBA" id="ARBA00021755"/>
    </source>
</evidence>
<comment type="caution">
    <text evidence="13">The sequence shown here is derived from an EMBL/GenBank/DDBJ whole genome shotgun (WGS) entry which is preliminary data.</text>
</comment>
<keyword evidence="10" id="KW-1133">Transmembrane helix</keyword>
<dbReference type="GO" id="GO:0006465">
    <property type="term" value="P:signal peptide processing"/>
    <property type="evidence" value="ECO:0007669"/>
    <property type="project" value="InterPro"/>
</dbReference>
<dbReference type="PANTHER" id="PTHR10806">
    <property type="entry name" value="SIGNAL PEPTIDASE COMPLEX CATALYTIC SUBUNIT SEC11"/>
    <property type="match status" value="1"/>
</dbReference>
<dbReference type="EC" id="3.4.21.89" evidence="4"/>
<evidence type="ECO:0000256" key="8">
    <source>
        <dbReference type="ARBA" id="ARBA00022824"/>
    </source>
</evidence>
<evidence type="ECO:0000256" key="4">
    <source>
        <dbReference type="ARBA" id="ARBA00013208"/>
    </source>
</evidence>
<dbReference type="InterPro" id="IPR001733">
    <property type="entry name" value="Peptidase_S26B"/>
</dbReference>
<dbReference type="Proteomes" id="UP001153461">
    <property type="component" value="Unassembled WGS sequence"/>
</dbReference>
<dbReference type="GO" id="GO:0009003">
    <property type="term" value="F:signal peptidase activity"/>
    <property type="evidence" value="ECO:0007669"/>
    <property type="project" value="UniProtKB-EC"/>
</dbReference>
<name>A0A9W4HDN6_PENNA</name>
<dbReference type="GO" id="GO:0005787">
    <property type="term" value="C:signal peptidase complex"/>
    <property type="evidence" value="ECO:0007669"/>
    <property type="project" value="TreeGrafter"/>
</dbReference>
<evidence type="ECO:0000256" key="9">
    <source>
        <dbReference type="ARBA" id="ARBA00022968"/>
    </source>
</evidence>